<evidence type="ECO:0000256" key="2">
    <source>
        <dbReference type="ARBA" id="ARBA00022679"/>
    </source>
</evidence>
<evidence type="ECO:0000256" key="1">
    <source>
        <dbReference type="ARBA" id="ARBA00022553"/>
    </source>
</evidence>
<sequence>MPSDELTVQEVIRYANHDFMNRLQVIKMNLDLGHTDAAKALIEQYAESTRMLSELNRLASPQLTVWLQTCKWRYPNLHVQMTCSVEEALEAIYDQPLVEYLEKTVLHYYDHLNASVETELSIDVMVTHNTKKLVVCLEGAWDIAPLQLNDDQIMRVLIEEATEECFSYKVTWQ</sequence>
<dbReference type="Proteomes" id="UP000093199">
    <property type="component" value="Unassembled WGS sequence"/>
</dbReference>
<evidence type="ECO:0000313" key="6">
    <source>
        <dbReference type="Proteomes" id="UP000093199"/>
    </source>
</evidence>
<keyword evidence="1" id="KW-0597">Phosphoprotein</keyword>
<proteinExistence type="predicted"/>
<keyword evidence="2" id="KW-0808">Transferase</keyword>
<name>A0A1C0YMR7_9BACL</name>
<dbReference type="SUPFAM" id="SSF55890">
    <property type="entry name" value="Sporulation response regulatory protein Spo0B"/>
    <property type="match status" value="1"/>
</dbReference>
<dbReference type="Pfam" id="PF14689">
    <property type="entry name" value="SPOB_a"/>
    <property type="match status" value="1"/>
</dbReference>
<comment type="caution">
    <text evidence="5">The sequence shown here is derived from an EMBL/GenBank/DDBJ whole genome shotgun (WGS) entry which is preliminary data.</text>
</comment>
<dbReference type="Gene3D" id="1.10.287.130">
    <property type="match status" value="1"/>
</dbReference>
<accession>A0A1C0YMR7</accession>
<dbReference type="InterPro" id="IPR039506">
    <property type="entry name" value="SPOB_a"/>
</dbReference>
<dbReference type="STRING" id="33978.A6M13_00970"/>
<dbReference type="GO" id="GO:0000155">
    <property type="term" value="F:phosphorelay sensor kinase activity"/>
    <property type="evidence" value="ECO:0007669"/>
    <property type="project" value="InterPro"/>
</dbReference>
<evidence type="ECO:0000259" key="4">
    <source>
        <dbReference type="Pfam" id="PF14689"/>
    </source>
</evidence>
<dbReference type="OrthoDB" id="2375606at2"/>
<keyword evidence="3" id="KW-0418">Kinase</keyword>
<organism evidence="5 6">
    <name type="scientific">Caryophanon tenue</name>
    <dbReference type="NCBI Taxonomy" id="33978"/>
    <lineage>
        <taxon>Bacteria</taxon>
        <taxon>Bacillati</taxon>
        <taxon>Bacillota</taxon>
        <taxon>Bacilli</taxon>
        <taxon>Bacillales</taxon>
        <taxon>Caryophanaceae</taxon>
        <taxon>Caryophanon</taxon>
    </lineage>
</organism>
<reference evidence="5 6" key="1">
    <citation type="submission" date="2016-07" db="EMBL/GenBank/DDBJ databases">
        <title>Caryophanon tenue genome sequencing.</title>
        <authorList>
            <person name="Verma A."/>
            <person name="Pal Y."/>
            <person name="Krishnamurthi S."/>
        </authorList>
    </citation>
    <scope>NUCLEOTIDE SEQUENCE [LARGE SCALE GENOMIC DNA]</scope>
    <source>
        <strain evidence="5 6">DSM 14152</strain>
    </source>
</reference>
<evidence type="ECO:0000313" key="5">
    <source>
        <dbReference type="EMBL" id="OCS88448.1"/>
    </source>
</evidence>
<keyword evidence="6" id="KW-1185">Reference proteome</keyword>
<feature type="domain" description="SpoOB alpha-helical" evidence="4">
    <location>
        <begin position="7"/>
        <end position="58"/>
    </location>
</feature>
<protein>
    <recommendedName>
        <fullName evidence="4">SpoOB alpha-helical domain-containing protein</fullName>
    </recommendedName>
</protein>
<dbReference type="EMBL" id="MASJ01000001">
    <property type="protein sequence ID" value="OCS88448.1"/>
    <property type="molecule type" value="Genomic_DNA"/>
</dbReference>
<gene>
    <name evidence="5" type="ORF">A6M13_00970</name>
</gene>
<evidence type="ECO:0000256" key="3">
    <source>
        <dbReference type="ARBA" id="ARBA00022777"/>
    </source>
</evidence>
<dbReference type="AlphaFoldDB" id="A0A1C0YMR7"/>
<dbReference type="RefSeq" id="WP_066542242.1">
    <property type="nucleotide sequence ID" value="NZ_MASJ01000001.1"/>
</dbReference>
<dbReference type="InterPro" id="IPR016120">
    <property type="entry name" value="Sig_transdc_His_kin_SpoOB"/>
</dbReference>